<name>B6FWE3_PEPHT</name>
<dbReference type="EMBL" id="ABWP01000009">
    <property type="protein sequence ID" value="EEA86160.1"/>
    <property type="molecule type" value="Genomic_DNA"/>
</dbReference>
<dbReference type="PANTHER" id="PTHR34986">
    <property type="entry name" value="EVOLVED BETA-GALACTOSIDASE SUBUNIT BETA"/>
    <property type="match status" value="1"/>
</dbReference>
<reference evidence="1 2" key="2">
    <citation type="submission" date="2008-10" db="EMBL/GenBank/DDBJ databases">
        <title>Draft genome sequence of Clostridium hiranonis (DSM 13275).</title>
        <authorList>
            <person name="Sudarsanam P."/>
            <person name="Ley R."/>
            <person name="Guruge J."/>
            <person name="Turnbaugh P.J."/>
            <person name="Mahowald M."/>
            <person name="Liep D."/>
            <person name="Gordon J."/>
        </authorList>
    </citation>
    <scope>NUCLEOTIDE SEQUENCE [LARGE SCALE GENOMIC DNA]</scope>
    <source>
        <strain evidence="1 2">DSM 13275</strain>
    </source>
</reference>
<evidence type="ECO:0000313" key="1">
    <source>
        <dbReference type="EMBL" id="EEA86160.1"/>
    </source>
</evidence>
<dbReference type="PANTHER" id="PTHR34986:SF1">
    <property type="entry name" value="PROTEIN YIAL"/>
    <property type="match status" value="1"/>
</dbReference>
<dbReference type="Pfam" id="PF04074">
    <property type="entry name" value="DUF386"/>
    <property type="match status" value="1"/>
</dbReference>
<dbReference type="AlphaFoldDB" id="B6FWE3"/>
<protein>
    <submittedName>
        <fullName evidence="1">YhcH/YjgK/YiaL family protein</fullName>
    </submittedName>
</protein>
<comment type="caution">
    <text evidence="1">The sequence shown here is derived from an EMBL/GenBank/DDBJ whole genome shotgun (WGS) entry which is preliminary data.</text>
</comment>
<dbReference type="InterPro" id="IPR037012">
    <property type="entry name" value="NanQ/TabA/YiaL_sf"/>
</dbReference>
<dbReference type="HOGENOM" id="CLU_107139_2_0_9"/>
<keyword evidence="2" id="KW-1185">Reference proteome</keyword>
<organism evidence="1 2">
    <name type="scientific">Peptacetobacter hiranonis (strain DSM 13275 / JCM 10541 / KCTC 15199 / TO-931)</name>
    <name type="common">Clostridium hiranonis</name>
    <dbReference type="NCBI Taxonomy" id="500633"/>
    <lineage>
        <taxon>Bacteria</taxon>
        <taxon>Bacillati</taxon>
        <taxon>Bacillota</taxon>
        <taxon>Clostridia</taxon>
        <taxon>Peptostreptococcales</taxon>
        <taxon>Peptostreptococcaceae</taxon>
        <taxon>Peptacetobacter</taxon>
    </lineage>
</organism>
<dbReference type="GO" id="GO:0005829">
    <property type="term" value="C:cytosol"/>
    <property type="evidence" value="ECO:0007669"/>
    <property type="project" value="TreeGrafter"/>
</dbReference>
<dbReference type="OrthoDB" id="9792756at2"/>
<dbReference type="STRING" id="500633.CLOHIR_00198"/>
<reference evidence="1 2" key="1">
    <citation type="submission" date="2008-09" db="EMBL/GenBank/DDBJ databases">
        <authorList>
            <person name="Fulton L."/>
            <person name="Clifton S."/>
            <person name="Fulton B."/>
            <person name="Xu J."/>
            <person name="Minx P."/>
            <person name="Pepin K.H."/>
            <person name="Johnson M."/>
            <person name="Thiruvilangam P."/>
            <person name="Bhonagiri V."/>
            <person name="Nash W.E."/>
            <person name="Mardis E.R."/>
            <person name="Wilson R.K."/>
        </authorList>
    </citation>
    <scope>NUCLEOTIDE SEQUENCE [LARGE SCALE GENOMIC DNA]</scope>
    <source>
        <strain evidence="1 2">DSM 13275</strain>
    </source>
</reference>
<dbReference type="InterPro" id="IPR004375">
    <property type="entry name" value="NanQ/TabA/YiaL"/>
</dbReference>
<proteinExistence type="predicted"/>
<dbReference type="SUPFAM" id="SSF51197">
    <property type="entry name" value="Clavaminate synthase-like"/>
    <property type="match status" value="1"/>
</dbReference>
<dbReference type="NCBIfam" id="TIGR00022">
    <property type="entry name" value="YhcH/YjgK/YiaL family protein"/>
    <property type="match status" value="1"/>
</dbReference>
<dbReference type="Gene3D" id="2.60.120.370">
    <property type="entry name" value="YhcH/YjgK/YiaL"/>
    <property type="match status" value="1"/>
</dbReference>
<gene>
    <name evidence="1" type="ORF">CLOHIR_00198</name>
</gene>
<evidence type="ECO:0000313" key="2">
    <source>
        <dbReference type="Proteomes" id="UP000003178"/>
    </source>
</evidence>
<dbReference type="RefSeq" id="WP_006439117.1">
    <property type="nucleotide sequence ID" value="NZ_DS995355.1"/>
</dbReference>
<sequence length="152" mass="17518">MIFGNINYDKTNSVLPEDIKKCFEYAKENNLLDFEKGSHVIDGDDFFVNIVGYDTTVKEERFWEAHRKYIDVHIMLSGEERIALNFIENLEQKEFQEEGDFLPLEGDAVNSEVVLRSGDFLVCYPEDAHMTALKAGEEKSSIKKAIFKVIIK</sequence>
<accession>B6FWE3</accession>
<dbReference type="Proteomes" id="UP000003178">
    <property type="component" value="Unassembled WGS sequence"/>
</dbReference>
<dbReference type="eggNOG" id="COG2731">
    <property type="taxonomic scope" value="Bacteria"/>
</dbReference>